<evidence type="ECO:0000256" key="2">
    <source>
        <dbReference type="SAM" id="SignalP"/>
    </source>
</evidence>
<evidence type="ECO:0000256" key="1">
    <source>
        <dbReference type="SAM" id="MobiDB-lite"/>
    </source>
</evidence>
<dbReference type="PANTHER" id="PTHR35889">
    <property type="entry name" value="CYCLOINULO-OLIGOSACCHARIDE FRUCTANOTRANSFERASE-RELATED"/>
    <property type="match status" value="1"/>
</dbReference>
<dbReference type="SUPFAM" id="SSF49899">
    <property type="entry name" value="Concanavalin A-like lectins/glucanases"/>
    <property type="match status" value="1"/>
</dbReference>
<name>A0A7W5DY61_9BACT</name>
<dbReference type="InterPro" id="IPR036909">
    <property type="entry name" value="Cyt_c-like_dom_sf"/>
</dbReference>
<dbReference type="InterPro" id="IPR022655">
    <property type="entry name" value="DUF1553"/>
</dbReference>
<dbReference type="Proteomes" id="UP000536179">
    <property type="component" value="Unassembled WGS sequence"/>
</dbReference>
<dbReference type="EMBL" id="JACHXU010000007">
    <property type="protein sequence ID" value="MBB3206699.1"/>
    <property type="molecule type" value="Genomic_DNA"/>
</dbReference>
<dbReference type="Pfam" id="PF07583">
    <property type="entry name" value="PSCyt2"/>
    <property type="match status" value="1"/>
</dbReference>
<sequence length="1231" mass="137373">MNTRFFFAAITLTIAGMTSAHATDESVAARWTFDSEGAAPLDLNGEVERDQAGPRPPEYPDFSDDNTALKFNGGGYLAVPKYLNDDRFQFRNGDDITIEAWVKVDTARDGQQMYVIGKGRTGSPLYPPDNQNWALRTVSHGGTVRASFLFATKLTSDQSHWHRWTSDEGFECATGWHHMAVTYRFGTPDSIRGWIDGQPAKGRWDMGGTTEEPPVVDADAVWIGSSQGGARANSFVGYLDNVAVHRERLTDKTIASRFNRVGGPRVAAAKPVPKPLPEIAPELNDVPAGKVLFSVAEGLPSNARWLLEGESWPRETVRWTGDAFLLPRVPVRYDEWGIRGRWNSPLLVRVASDISLKPGKHRVLVRARSLSRLWIDGKVVARTRKNPHGGGNLQPIIPIADPPAPGNRVVRFPQQEVFGEYVVAGDQTKSLRVIYELVVGGKGYRTESGEVCVAMQHENSDTFVVLGPSMSLPLTDDAVNSELIKIEESLTKLDDKSRRTASLSQNAFWNRRHEIARDVSHQQTRGKHTSREHPIDRAIANKISLAVSQSNQHDEATTTHFYERVLPILRDECFRCHGEKSKGGLRLNSHDAVLASGESDLPAVVPGDPDNSELIVQIRDGNMPPTDTGLSPDQIQTLEQWVASGAVWPAQPIDPKTTELASIVSDESFLRRVYLDTIGVPPSEAEAAAFLENPDRNESIDKLLADDRYADHWVSLWMDLLAENPTLLNVSLGSTGPFRWFLYESLRDNKPLDRMVTELILMRGDAHYGGSAGFAIAGENDAPMAAKAHVLAAAFLGIDLQCARCHDSPFHNTTQEDLFSLAAMLGRKSITPPKTSRVPDEFFENQTRESLISVTLKLGESVKAKWPFADFTGAEDSPQLDELMQNPKDARERLAALFTTPNNVRFPRVVVNHLWKRLMGAGFVEPAHDWEGKTPSHPELLDELAIELVTHDYDLKHVLRLIMTSRAYQREAMGQNESATPEQRYFAAPDRRRLTAEQVVDSLFQATGSKMDVEELTFVHDGTQAMNRRVTLGKPKRAWMFAGLNNERDRPSLSLPRAQAVVDVLEAFGWTGTRQQPIIERETDPNVLQPGILANGNLSKSLTRAAYESELAELAVQATSAEQLVSSLYLRFLSRYPNSSERQLFVAALDHGFVDRLVPPADVTPPPNDPLLPQSTWTNHLVPEANEIQQEWERRVRRGPHEDPRLRPEWREVYEDVVWSLVNHAEFVWIP</sequence>
<dbReference type="InterPro" id="IPR011444">
    <property type="entry name" value="DUF1549"/>
</dbReference>
<feature type="region of interest" description="Disordered" evidence="1">
    <location>
        <begin position="40"/>
        <end position="63"/>
    </location>
</feature>
<dbReference type="Gene3D" id="1.10.760.10">
    <property type="entry name" value="Cytochrome c-like domain"/>
    <property type="match status" value="1"/>
</dbReference>
<evidence type="ECO:0000313" key="6">
    <source>
        <dbReference type="EMBL" id="MBB3206699.1"/>
    </source>
</evidence>
<reference evidence="6 7" key="1">
    <citation type="submission" date="2020-08" db="EMBL/GenBank/DDBJ databases">
        <title>Genomic Encyclopedia of Type Strains, Phase III (KMG-III): the genomes of soil and plant-associated and newly described type strains.</title>
        <authorList>
            <person name="Whitman W."/>
        </authorList>
    </citation>
    <scope>NUCLEOTIDE SEQUENCE [LARGE SCALE GENOMIC DNA]</scope>
    <source>
        <strain evidence="6 7">CECT 8075</strain>
    </source>
</reference>
<dbReference type="Pfam" id="PF07635">
    <property type="entry name" value="PSCyt1"/>
    <property type="match status" value="1"/>
</dbReference>
<feature type="signal peptide" evidence="2">
    <location>
        <begin position="1"/>
        <end position="22"/>
    </location>
</feature>
<dbReference type="GO" id="GO:0020037">
    <property type="term" value="F:heme binding"/>
    <property type="evidence" value="ECO:0007669"/>
    <property type="project" value="InterPro"/>
</dbReference>
<dbReference type="InterPro" id="IPR013320">
    <property type="entry name" value="ConA-like_dom_sf"/>
</dbReference>
<evidence type="ECO:0000259" key="4">
    <source>
        <dbReference type="Pfam" id="PF07587"/>
    </source>
</evidence>
<dbReference type="AlphaFoldDB" id="A0A7W5DY61"/>
<evidence type="ECO:0000259" key="3">
    <source>
        <dbReference type="Pfam" id="PF07583"/>
    </source>
</evidence>
<dbReference type="SUPFAM" id="SSF46626">
    <property type="entry name" value="Cytochrome c"/>
    <property type="match status" value="1"/>
</dbReference>
<accession>A0A7W5DY61</accession>
<dbReference type="Gene3D" id="2.60.120.200">
    <property type="match status" value="1"/>
</dbReference>
<proteinExistence type="predicted"/>
<keyword evidence="2" id="KW-0732">Signal</keyword>
<dbReference type="RefSeq" id="WP_184305144.1">
    <property type="nucleotide sequence ID" value="NZ_JACHXU010000007.1"/>
</dbReference>
<feature type="domain" description="DUF1553" evidence="4">
    <location>
        <begin position="891"/>
        <end position="1147"/>
    </location>
</feature>
<dbReference type="PANTHER" id="PTHR35889:SF3">
    <property type="entry name" value="F-BOX DOMAIN-CONTAINING PROTEIN"/>
    <property type="match status" value="1"/>
</dbReference>
<feature type="domain" description="DUF1549" evidence="3">
    <location>
        <begin position="657"/>
        <end position="826"/>
    </location>
</feature>
<dbReference type="InterPro" id="IPR011429">
    <property type="entry name" value="Cyt_c_Planctomycete-type"/>
</dbReference>
<dbReference type="Pfam" id="PF07587">
    <property type="entry name" value="PSD1"/>
    <property type="match status" value="1"/>
</dbReference>
<feature type="chain" id="PRO_5030859865" evidence="2">
    <location>
        <begin position="23"/>
        <end position="1231"/>
    </location>
</feature>
<dbReference type="GO" id="GO:0009055">
    <property type="term" value="F:electron transfer activity"/>
    <property type="evidence" value="ECO:0007669"/>
    <property type="project" value="InterPro"/>
</dbReference>
<organism evidence="6 7">
    <name type="scientific">Aporhodopirellula rubra</name>
    <dbReference type="NCBI Taxonomy" id="980271"/>
    <lineage>
        <taxon>Bacteria</taxon>
        <taxon>Pseudomonadati</taxon>
        <taxon>Planctomycetota</taxon>
        <taxon>Planctomycetia</taxon>
        <taxon>Pirellulales</taxon>
        <taxon>Pirellulaceae</taxon>
        <taxon>Aporhodopirellula</taxon>
    </lineage>
</organism>
<comment type="caution">
    <text evidence="6">The sequence shown here is derived from an EMBL/GenBank/DDBJ whole genome shotgun (WGS) entry which is preliminary data.</text>
</comment>
<protein>
    <submittedName>
        <fullName evidence="6">Mono/diheme cytochrome c family protein</fullName>
    </submittedName>
</protein>
<evidence type="ECO:0000313" key="7">
    <source>
        <dbReference type="Proteomes" id="UP000536179"/>
    </source>
</evidence>
<keyword evidence="7" id="KW-1185">Reference proteome</keyword>
<dbReference type="Pfam" id="PF13385">
    <property type="entry name" value="Laminin_G_3"/>
    <property type="match status" value="1"/>
</dbReference>
<gene>
    <name evidence="6" type="ORF">FHS27_002511</name>
</gene>
<feature type="domain" description="Cytochrome C Planctomycete-type" evidence="5">
    <location>
        <begin position="573"/>
        <end position="627"/>
    </location>
</feature>
<evidence type="ECO:0000259" key="5">
    <source>
        <dbReference type="Pfam" id="PF07635"/>
    </source>
</evidence>